<evidence type="ECO:0000313" key="2">
    <source>
        <dbReference type="EMBL" id="AAW82110.1"/>
    </source>
</evidence>
<protein>
    <submittedName>
        <fullName evidence="2">Uncharacterized protein</fullName>
    </submittedName>
</protein>
<feature type="compositionally biased region" description="Polar residues" evidence="1">
    <location>
        <begin position="1"/>
        <end position="19"/>
    </location>
</feature>
<dbReference type="AlphaFoldDB" id="Q56JY5"/>
<name>Q56JY5_BOVIN</name>
<proteinExistence type="evidence at transcript level"/>
<organism evidence="2">
    <name type="scientific">Bos taurus</name>
    <name type="common">Bovine</name>
    <dbReference type="NCBI Taxonomy" id="9913"/>
    <lineage>
        <taxon>Eukaryota</taxon>
        <taxon>Metazoa</taxon>
        <taxon>Chordata</taxon>
        <taxon>Craniata</taxon>
        <taxon>Vertebrata</taxon>
        <taxon>Euteleostomi</taxon>
        <taxon>Mammalia</taxon>
        <taxon>Eutheria</taxon>
        <taxon>Laurasiatheria</taxon>
        <taxon>Artiodactyla</taxon>
        <taxon>Ruminantia</taxon>
        <taxon>Pecora</taxon>
        <taxon>Bovidae</taxon>
        <taxon>Bovinae</taxon>
        <taxon>Bos</taxon>
    </lineage>
</organism>
<sequence length="36" mass="3979">MTSPGHLVSQSHNQETKPSFTDGYVPQAQPYFGTLQ</sequence>
<reference evidence="2" key="1">
    <citation type="submission" date="2005-01" db="EMBL/GenBank/DDBJ databases">
        <title>Analysis of sequences obtained from constructed full-length bovine cDNA libraries.</title>
        <authorList>
            <person name="Yu J."/>
            <person name="Meng Y."/>
            <person name="Wang Z."/>
            <person name="Hansen C."/>
            <person name="Li C."/>
            <person name="Moore S."/>
        </authorList>
    </citation>
    <scope>NUCLEOTIDE SEQUENCE</scope>
    <source>
        <tissue evidence="2">Lymphoid</tissue>
    </source>
</reference>
<feature type="region of interest" description="Disordered" evidence="1">
    <location>
        <begin position="1"/>
        <end position="36"/>
    </location>
</feature>
<accession>Q56JY5</accession>
<evidence type="ECO:0000256" key="1">
    <source>
        <dbReference type="SAM" id="MobiDB-lite"/>
    </source>
</evidence>
<dbReference type="EMBL" id="AY911342">
    <property type="protein sequence ID" value="AAW82110.1"/>
    <property type="molecule type" value="mRNA"/>
</dbReference>